<name>A0A2T0U5M3_9SPHI</name>
<dbReference type="SUPFAM" id="SSF46689">
    <property type="entry name" value="Homeodomain-like"/>
    <property type="match status" value="1"/>
</dbReference>
<dbReference type="Gene3D" id="1.10.10.60">
    <property type="entry name" value="Homeodomain-like"/>
    <property type="match status" value="1"/>
</dbReference>
<sequence>MTEIYIKNMVCPRCISAVRQIIEEQGLLIESVVLGHARIGSVVDNVKIADIARALQSQGFELIDSGQNRLVEGIKTLIIDTIFHQADAVRRWNWSAMIADSLSHDYNYLSTLFSATEGITIEKYIIRQKAERVKELLCYNELSLKEIAYTLGYSSAAHLSTQFKRVTSYTPGQFKAMQHKRDNRIPLDAI</sequence>
<evidence type="ECO:0000259" key="4">
    <source>
        <dbReference type="PROSITE" id="PS01124"/>
    </source>
</evidence>
<dbReference type="InterPro" id="IPR036163">
    <property type="entry name" value="HMA_dom_sf"/>
</dbReference>
<dbReference type="Pfam" id="PF12833">
    <property type="entry name" value="HTH_18"/>
    <property type="match status" value="1"/>
</dbReference>
<dbReference type="OrthoDB" id="952277at2"/>
<evidence type="ECO:0000313" key="6">
    <source>
        <dbReference type="Proteomes" id="UP000238034"/>
    </source>
</evidence>
<dbReference type="AlphaFoldDB" id="A0A2T0U5M3"/>
<reference evidence="5 6" key="1">
    <citation type="submission" date="2018-03" db="EMBL/GenBank/DDBJ databases">
        <title>Genomic Encyclopedia of Type Strains, Phase III (KMG-III): the genomes of soil and plant-associated and newly described type strains.</title>
        <authorList>
            <person name="Whitman W."/>
        </authorList>
    </citation>
    <scope>NUCLEOTIDE SEQUENCE [LARGE SCALE GENOMIC DNA]</scope>
    <source>
        <strain evidence="5 6">CGMCC 1.9313</strain>
    </source>
</reference>
<protein>
    <submittedName>
        <fullName evidence="5">Helix-turn-helix protein</fullName>
    </submittedName>
</protein>
<feature type="domain" description="HTH araC/xylS-type" evidence="4">
    <location>
        <begin position="98"/>
        <end position="177"/>
    </location>
</feature>
<keyword evidence="2" id="KW-0238">DNA-binding</keyword>
<dbReference type="SUPFAM" id="SSF55008">
    <property type="entry name" value="HMA, heavy metal-associated domain"/>
    <property type="match status" value="1"/>
</dbReference>
<keyword evidence="1" id="KW-0805">Transcription regulation</keyword>
<keyword evidence="3" id="KW-0804">Transcription</keyword>
<dbReference type="PANTHER" id="PTHR43280:SF31">
    <property type="entry name" value="TRANSCRIPTIONAL REGULATORY PROTEIN"/>
    <property type="match status" value="1"/>
</dbReference>
<accession>A0A2T0U5M3</accession>
<dbReference type="InterPro" id="IPR018062">
    <property type="entry name" value="HTH_AraC-typ_CS"/>
</dbReference>
<dbReference type="RefSeq" id="WP_106292728.1">
    <property type="nucleotide sequence ID" value="NZ_PVTH01000004.1"/>
</dbReference>
<dbReference type="InterPro" id="IPR018060">
    <property type="entry name" value="HTH_AraC"/>
</dbReference>
<dbReference type="InterPro" id="IPR009057">
    <property type="entry name" value="Homeodomain-like_sf"/>
</dbReference>
<gene>
    <name evidence="5" type="ORF">B0I27_104157</name>
</gene>
<dbReference type="Proteomes" id="UP000238034">
    <property type="component" value="Unassembled WGS sequence"/>
</dbReference>
<proteinExistence type="predicted"/>
<comment type="caution">
    <text evidence="5">The sequence shown here is derived from an EMBL/GenBank/DDBJ whole genome shotgun (WGS) entry which is preliminary data.</text>
</comment>
<evidence type="ECO:0000256" key="2">
    <source>
        <dbReference type="ARBA" id="ARBA00023125"/>
    </source>
</evidence>
<organism evidence="5 6">
    <name type="scientific">Arcticibacter pallidicorallinus</name>
    <dbReference type="NCBI Taxonomy" id="1259464"/>
    <lineage>
        <taxon>Bacteria</taxon>
        <taxon>Pseudomonadati</taxon>
        <taxon>Bacteroidota</taxon>
        <taxon>Sphingobacteriia</taxon>
        <taxon>Sphingobacteriales</taxon>
        <taxon>Sphingobacteriaceae</taxon>
        <taxon>Arcticibacter</taxon>
    </lineage>
</organism>
<dbReference type="PANTHER" id="PTHR43280">
    <property type="entry name" value="ARAC-FAMILY TRANSCRIPTIONAL REGULATOR"/>
    <property type="match status" value="1"/>
</dbReference>
<dbReference type="EMBL" id="PVTH01000004">
    <property type="protein sequence ID" value="PRY53148.1"/>
    <property type="molecule type" value="Genomic_DNA"/>
</dbReference>
<dbReference type="GO" id="GO:0043565">
    <property type="term" value="F:sequence-specific DNA binding"/>
    <property type="evidence" value="ECO:0007669"/>
    <property type="project" value="InterPro"/>
</dbReference>
<dbReference type="SMART" id="SM00342">
    <property type="entry name" value="HTH_ARAC"/>
    <property type="match status" value="1"/>
</dbReference>
<keyword evidence="6" id="KW-1185">Reference proteome</keyword>
<evidence type="ECO:0000256" key="1">
    <source>
        <dbReference type="ARBA" id="ARBA00023015"/>
    </source>
</evidence>
<dbReference type="GO" id="GO:0046872">
    <property type="term" value="F:metal ion binding"/>
    <property type="evidence" value="ECO:0007669"/>
    <property type="project" value="InterPro"/>
</dbReference>
<dbReference type="GO" id="GO:0003700">
    <property type="term" value="F:DNA-binding transcription factor activity"/>
    <property type="evidence" value="ECO:0007669"/>
    <property type="project" value="InterPro"/>
</dbReference>
<dbReference type="PROSITE" id="PS01124">
    <property type="entry name" value="HTH_ARAC_FAMILY_2"/>
    <property type="match status" value="1"/>
</dbReference>
<dbReference type="PROSITE" id="PS00041">
    <property type="entry name" value="HTH_ARAC_FAMILY_1"/>
    <property type="match status" value="1"/>
</dbReference>
<evidence type="ECO:0000313" key="5">
    <source>
        <dbReference type="EMBL" id="PRY53148.1"/>
    </source>
</evidence>
<evidence type="ECO:0000256" key="3">
    <source>
        <dbReference type="ARBA" id="ARBA00023163"/>
    </source>
</evidence>